<evidence type="ECO:0000313" key="4">
    <source>
        <dbReference type="EMBL" id="KAK7571884.1"/>
    </source>
</evidence>
<evidence type="ECO:0000256" key="2">
    <source>
        <dbReference type="SAM" id="MobiDB-lite"/>
    </source>
</evidence>
<keyword evidence="5" id="KW-1185">Reference proteome</keyword>
<keyword evidence="1" id="KW-0863">Zinc-finger</keyword>
<dbReference type="AlphaFoldDB" id="A0AAN9T344"/>
<proteinExistence type="predicted"/>
<evidence type="ECO:0000256" key="1">
    <source>
        <dbReference type="PROSITE-ProRule" id="PRU00325"/>
    </source>
</evidence>
<dbReference type="Proteomes" id="UP001367676">
    <property type="component" value="Unassembled WGS sequence"/>
</dbReference>
<comment type="caution">
    <text evidence="4">The sequence shown here is derived from an EMBL/GenBank/DDBJ whole genome shotgun (WGS) entry which is preliminary data.</text>
</comment>
<dbReference type="GO" id="GO:0008270">
    <property type="term" value="F:zinc ion binding"/>
    <property type="evidence" value="ECO:0007669"/>
    <property type="project" value="UniProtKB-KW"/>
</dbReference>
<feature type="region of interest" description="Disordered" evidence="2">
    <location>
        <begin position="1"/>
        <end position="47"/>
    </location>
</feature>
<feature type="region of interest" description="Disordered" evidence="2">
    <location>
        <begin position="974"/>
        <end position="995"/>
    </location>
</feature>
<evidence type="ECO:0000259" key="3">
    <source>
        <dbReference type="PROSITE" id="PS50966"/>
    </source>
</evidence>
<keyword evidence="1" id="KW-0862">Zinc</keyword>
<evidence type="ECO:0000313" key="5">
    <source>
        <dbReference type="Proteomes" id="UP001367676"/>
    </source>
</evidence>
<feature type="compositionally biased region" description="Low complexity" evidence="2">
    <location>
        <begin position="22"/>
        <end position="32"/>
    </location>
</feature>
<feature type="region of interest" description="Disordered" evidence="2">
    <location>
        <begin position="678"/>
        <end position="710"/>
    </location>
</feature>
<dbReference type="InterPro" id="IPR007527">
    <property type="entry name" value="Znf_SWIM"/>
</dbReference>
<organism evidence="4 5">
    <name type="scientific">Parthenolecanium corni</name>
    <dbReference type="NCBI Taxonomy" id="536013"/>
    <lineage>
        <taxon>Eukaryota</taxon>
        <taxon>Metazoa</taxon>
        <taxon>Ecdysozoa</taxon>
        <taxon>Arthropoda</taxon>
        <taxon>Hexapoda</taxon>
        <taxon>Insecta</taxon>
        <taxon>Pterygota</taxon>
        <taxon>Neoptera</taxon>
        <taxon>Paraneoptera</taxon>
        <taxon>Hemiptera</taxon>
        <taxon>Sternorrhyncha</taxon>
        <taxon>Coccoidea</taxon>
        <taxon>Coccidae</taxon>
        <taxon>Parthenolecanium</taxon>
    </lineage>
</organism>
<feature type="compositionally biased region" description="Low complexity" evidence="2">
    <location>
        <begin position="798"/>
        <end position="810"/>
    </location>
</feature>
<keyword evidence="1" id="KW-0479">Metal-binding</keyword>
<feature type="compositionally biased region" description="Basic residues" evidence="2">
    <location>
        <begin position="1"/>
        <end position="21"/>
    </location>
</feature>
<protein>
    <recommendedName>
        <fullName evidence="3">SWIM-type domain-containing protein</fullName>
    </recommendedName>
</protein>
<sequence>MSSSRKNRRSKKPKKLLKKSKSAASNAEPSKSVSTDDDNDDRRDRLTLPFNFRPASIKFRKKRTRAINNSATNHRRSKSLPSIPIADEIYEAHPLGKLNKLTTLYNIDDVEIIDCRCDSSSEDENLQLWYEESKVEALDCHSDDEVKPRIKPFAFADIGGDKQWLDDVIAEPYASDVTLRDRLTRPYFDAEYESFKRHNWILISHERANHLPKNRQIVFKVLTKNRPRNILTHLRLGYCVTYTGPCPFGQTCQNYCSICGICRHQYHCSCRRNKRFGWCWHMHAAVSNGKCKFTEELTVYVANSNKYMQLAHIRASCCDSLQNVNQMGPNLFRVQENSSPVEKVNFMYLVRHLAGEQRCKCLPYKRCPECDICRHTYSCNCIEYENGNLCEHCHLVAMHLSGWTQNNKGDFYYVSDCSSEDEDEKEKVRQEEAAYEEQMRQVVMIHERSNSISLKRIEAFLEPPDDMICYTVNRTGGREPYFIEDKREYHSCNCRDLAEAVVCPACRLCEHQMICCEFISGECDCKHLHAIRRFLKVQFNADFDKRYGDETQRKYSDKMLLERRQEREIKRQRTRYRSAQIPTIDSMRNGEKKCTLEVLQNESTPLQQIAKIGISMQNVSKIQLSPLKKTLQNELSLSEKRSQRDKQESTGLADSCQRVAVNVEMQLAPVCVVKKPVADKNSESKAQSTKELTEDPVIGNGSLNQSEDTTLDYDLPKKMVEEKNELKSNTTLVVHSADSLADTRSTSNDSDLANFLSGTSATPKEVELSSAFTSTRQSDYVATFENSDSERVSSGMNKSKSQVSHKSSSKFGDNGRLEEKLTRDKVATKFEPQFSSVIIDRPENELGTFQQDMRENGLNVVKVKLKRTGTHLTEEEEDTKLESDMIKTDEPKIDSGTKTFKNSADAFTQTDLADRITVSTQTSHLDFADQTTTNSAAVGESKKKRKTKTQRKQLKQSVVTDGLFQTPKDDFTQNKISVSKTPTSGNSLEVSENNANECKESSLKASLNLNHLA</sequence>
<gene>
    <name evidence="4" type="ORF">V9T40_014356</name>
</gene>
<dbReference type="EMBL" id="JBBCAQ010000038">
    <property type="protein sequence ID" value="KAK7571884.1"/>
    <property type="molecule type" value="Genomic_DNA"/>
</dbReference>
<accession>A0AAN9T344</accession>
<feature type="compositionally biased region" description="Polar residues" evidence="2">
    <location>
        <begin position="786"/>
        <end position="797"/>
    </location>
</feature>
<feature type="domain" description="SWIM-type" evidence="3">
    <location>
        <begin position="364"/>
        <end position="401"/>
    </location>
</feature>
<name>A0AAN9T344_9HEMI</name>
<reference evidence="4 5" key="1">
    <citation type="submission" date="2024-03" db="EMBL/GenBank/DDBJ databases">
        <title>Adaptation during the transition from Ophiocordyceps entomopathogen to insect associate is accompanied by gene loss and intensified selection.</title>
        <authorList>
            <person name="Ward C.M."/>
            <person name="Onetto C.A."/>
            <person name="Borneman A.R."/>
        </authorList>
    </citation>
    <scope>NUCLEOTIDE SEQUENCE [LARGE SCALE GENOMIC DNA]</scope>
    <source>
        <strain evidence="4">AWRI1</strain>
        <tissue evidence="4">Single Adult Female</tissue>
    </source>
</reference>
<dbReference type="PROSITE" id="PS50966">
    <property type="entry name" value="ZF_SWIM"/>
    <property type="match status" value="1"/>
</dbReference>
<feature type="region of interest" description="Disordered" evidence="2">
    <location>
        <begin position="786"/>
        <end position="816"/>
    </location>
</feature>